<keyword evidence="4" id="KW-0997">Cell inner membrane</keyword>
<comment type="subcellular location">
    <subcellularLocation>
        <location evidence="1">Cell inner membrane</location>
        <topology evidence="1">Multi-pass membrane protein</topology>
    </subcellularLocation>
</comment>
<feature type="transmembrane region" description="Helical" evidence="8">
    <location>
        <begin position="434"/>
        <end position="454"/>
    </location>
</feature>
<feature type="transmembrane region" description="Helical" evidence="8">
    <location>
        <begin position="200"/>
        <end position="220"/>
    </location>
</feature>
<dbReference type="eggNOG" id="arCOG05331">
    <property type="taxonomic scope" value="Archaea"/>
</dbReference>
<feature type="transmembrane region" description="Helical" evidence="8">
    <location>
        <begin position="396"/>
        <end position="414"/>
    </location>
</feature>
<dbReference type="Pfam" id="PF04143">
    <property type="entry name" value="Sulf_transp"/>
    <property type="match status" value="1"/>
</dbReference>
<feature type="transmembrane region" description="Helical" evidence="8">
    <location>
        <begin position="357"/>
        <end position="375"/>
    </location>
</feature>
<keyword evidence="5 8" id="KW-0812">Transmembrane</keyword>
<dbReference type="InterPro" id="IPR007272">
    <property type="entry name" value="Sulf_transp_TsuA/YedE"/>
</dbReference>
<dbReference type="EMBL" id="CP001742">
    <property type="protein sequence ID" value="ADL19156.1"/>
    <property type="molecule type" value="Genomic_DNA"/>
</dbReference>
<evidence type="ECO:0000256" key="6">
    <source>
        <dbReference type="ARBA" id="ARBA00022989"/>
    </source>
</evidence>
<name>D9Q1G8_ACIS3</name>
<evidence type="ECO:0000256" key="5">
    <source>
        <dbReference type="ARBA" id="ARBA00022692"/>
    </source>
</evidence>
<accession>D9Q1G8</accession>
<evidence type="ECO:0000313" key="10">
    <source>
        <dbReference type="Proteomes" id="UP000000346"/>
    </source>
</evidence>
<dbReference type="GO" id="GO:0005886">
    <property type="term" value="C:plasma membrane"/>
    <property type="evidence" value="ECO:0007669"/>
    <property type="project" value="UniProtKB-SubCell"/>
</dbReference>
<dbReference type="InParanoid" id="D9Q1G8"/>
<evidence type="ECO:0000256" key="8">
    <source>
        <dbReference type="SAM" id="Phobius"/>
    </source>
</evidence>
<keyword evidence="3" id="KW-1003">Cell membrane</keyword>
<gene>
    <name evidence="9" type="ordered locus">ASAC_0750</name>
</gene>
<feature type="transmembrane region" description="Helical" evidence="8">
    <location>
        <begin position="12"/>
        <end position="37"/>
    </location>
</feature>
<keyword evidence="6 8" id="KW-1133">Transmembrane helix</keyword>
<evidence type="ECO:0000256" key="3">
    <source>
        <dbReference type="ARBA" id="ARBA00022475"/>
    </source>
</evidence>
<dbReference type="STRING" id="666510.ASAC_0750"/>
<feature type="transmembrane region" description="Helical" evidence="8">
    <location>
        <begin position="43"/>
        <end position="60"/>
    </location>
</feature>
<protein>
    <submittedName>
        <fullName evidence="9">Predicted transporter component</fullName>
    </submittedName>
</protein>
<feature type="transmembrane region" description="Helical" evidence="8">
    <location>
        <begin position="115"/>
        <end position="145"/>
    </location>
</feature>
<evidence type="ECO:0000256" key="7">
    <source>
        <dbReference type="ARBA" id="ARBA00023136"/>
    </source>
</evidence>
<dbReference type="PANTHER" id="PTHR30574:SF1">
    <property type="entry name" value="SULPHUR TRANSPORT DOMAIN-CONTAINING PROTEIN"/>
    <property type="match status" value="1"/>
</dbReference>
<dbReference type="Proteomes" id="UP000000346">
    <property type="component" value="Chromosome"/>
</dbReference>
<reference evidence="9 10" key="1">
    <citation type="journal article" date="2010" name="Appl. Environ. Microbiol.">
        <title>The genome sequence of the crenarchaeon Acidilobus saccharovorans supports a new order, Acidilobales, and suggests an important ecological role in terrestrial acidic hot springs.</title>
        <authorList>
            <person name="Mardanov A.V."/>
            <person name="Svetlitchnyi V.A."/>
            <person name="Beletsky A.V."/>
            <person name="Prokofeva M.I."/>
            <person name="Bonch-Osmolovskaya E.A."/>
            <person name="Ravin N.V."/>
            <person name="Skryabin K.G."/>
        </authorList>
    </citation>
    <scope>NUCLEOTIDE SEQUENCE [LARGE SCALE GENOMIC DNA]</scope>
    <source>
        <strain evidence="10">DSM 16705 / JCM 18335 / VKM B-2471 / 345-15</strain>
    </source>
</reference>
<dbReference type="KEGG" id="asc:ASAC_0750"/>
<organism evidence="9 10">
    <name type="scientific">Acidilobus saccharovorans (strain DSM 16705 / JCM 18335 / VKM B-2471 / 345-15)</name>
    <dbReference type="NCBI Taxonomy" id="666510"/>
    <lineage>
        <taxon>Archaea</taxon>
        <taxon>Thermoproteota</taxon>
        <taxon>Thermoprotei</taxon>
        <taxon>Acidilobales</taxon>
        <taxon>Acidilobaceae</taxon>
        <taxon>Acidilobus</taxon>
    </lineage>
</organism>
<feature type="transmembrane region" description="Helical" evidence="8">
    <location>
        <begin position="81"/>
        <end position="103"/>
    </location>
</feature>
<evidence type="ECO:0000256" key="4">
    <source>
        <dbReference type="ARBA" id="ARBA00022519"/>
    </source>
</evidence>
<feature type="transmembrane region" description="Helical" evidence="8">
    <location>
        <begin position="279"/>
        <end position="300"/>
    </location>
</feature>
<feature type="transmembrane region" description="Helical" evidence="8">
    <location>
        <begin position="152"/>
        <end position="173"/>
    </location>
</feature>
<dbReference type="PANTHER" id="PTHR30574">
    <property type="entry name" value="INNER MEMBRANE PROTEIN YEDE"/>
    <property type="match status" value="1"/>
</dbReference>
<dbReference type="HOGENOM" id="CLU_591375_0_0_2"/>
<keyword evidence="7 8" id="KW-0472">Membrane</keyword>
<evidence type="ECO:0000256" key="1">
    <source>
        <dbReference type="ARBA" id="ARBA00004429"/>
    </source>
</evidence>
<evidence type="ECO:0000256" key="2">
    <source>
        <dbReference type="ARBA" id="ARBA00022448"/>
    </source>
</evidence>
<dbReference type="AlphaFoldDB" id="D9Q1G8"/>
<keyword evidence="10" id="KW-1185">Reference proteome</keyword>
<keyword evidence="2" id="KW-0813">Transport</keyword>
<proteinExistence type="predicted"/>
<sequence length="463" mass="51378">MPQEAEEKRDREAYWTISGVLLALAIILLGLGLYFQLDLHHQPAPLLLGILAGFVLATPLEIWNWGDPDIVWRVVSFQDRFLMVCFGFAIGLGALLLYGLYLIPGTAPHFGIKDFFVPGIVVGGLLFGIGVGLSGYFPGLIWISLGQGRRDAIYAVIGGLLGALTWSLIFGAARGFFWNTLNFGPITWATLAGFSMSDRLGYFAVAVVFFIIMFSMFMFLPRYPGQPVRQSCAYHLSGASKESTVWEEVVAEEMRKYPKANKFITRLTNESSIRNSRSIILLGIAFTVTAVAVIYLRQIFGESTTFSWIGAQIAYAINPRWAAANPYWQLFGGLGFKNGVPYDKPFSEIGWEPFSDLGTFLGALISSLFVTRRFMGYRRQVPTLWARRFGDSEAKRALGSFFGAYLVLFGARMANGCASGHILSGNTQMAISSFVFMIFVLIGAWITLYGVLGLRINKWGFRK</sequence>
<evidence type="ECO:0000313" key="9">
    <source>
        <dbReference type="EMBL" id="ADL19156.1"/>
    </source>
</evidence>